<organism evidence="1 2">
    <name type="scientific">Rhizophagus irregularis (strain DAOM 181602 / DAOM 197198 / MUCL 43194)</name>
    <name type="common">Arbuscular mycorrhizal fungus</name>
    <name type="synonym">Glomus intraradices</name>
    <dbReference type="NCBI Taxonomy" id="747089"/>
    <lineage>
        <taxon>Eukaryota</taxon>
        <taxon>Fungi</taxon>
        <taxon>Fungi incertae sedis</taxon>
        <taxon>Mucoromycota</taxon>
        <taxon>Glomeromycotina</taxon>
        <taxon>Glomeromycetes</taxon>
        <taxon>Glomerales</taxon>
        <taxon>Glomeraceae</taxon>
        <taxon>Rhizophagus</taxon>
    </lineage>
</organism>
<protein>
    <submittedName>
        <fullName evidence="1">Uncharacterized protein</fullName>
    </submittedName>
</protein>
<dbReference type="VEuPathDB" id="FungiDB:RhiirFUN_008963"/>
<name>A0A2P4Q8I8_RHIID</name>
<dbReference type="Proteomes" id="UP000018888">
    <property type="component" value="Unassembled WGS sequence"/>
</dbReference>
<evidence type="ECO:0000313" key="1">
    <source>
        <dbReference type="EMBL" id="POG73949.1"/>
    </source>
</evidence>
<comment type="caution">
    <text evidence="1">The sequence shown here is derived from an EMBL/GenBank/DDBJ whole genome shotgun (WGS) entry which is preliminary data.</text>
</comment>
<reference evidence="1 2" key="1">
    <citation type="journal article" date="2013" name="Proc. Natl. Acad. Sci. U.S.A.">
        <title>Genome of an arbuscular mycorrhizal fungus provides insight into the oldest plant symbiosis.</title>
        <authorList>
            <person name="Tisserant E."/>
            <person name="Malbreil M."/>
            <person name="Kuo A."/>
            <person name="Kohler A."/>
            <person name="Symeonidi A."/>
            <person name="Balestrini R."/>
            <person name="Charron P."/>
            <person name="Duensing N."/>
            <person name="Frei Dit Frey N."/>
            <person name="Gianinazzi-Pearson V."/>
            <person name="Gilbert L.B."/>
            <person name="Handa Y."/>
            <person name="Herr J.R."/>
            <person name="Hijri M."/>
            <person name="Koul R."/>
            <person name="Kawaguchi M."/>
            <person name="Krajinski F."/>
            <person name="Lammers P.J."/>
            <person name="Masclaux F.G."/>
            <person name="Murat C."/>
            <person name="Morin E."/>
            <person name="Ndikumana S."/>
            <person name="Pagni M."/>
            <person name="Petitpierre D."/>
            <person name="Requena N."/>
            <person name="Rosikiewicz P."/>
            <person name="Riley R."/>
            <person name="Saito K."/>
            <person name="San Clemente H."/>
            <person name="Shapiro H."/>
            <person name="van Tuinen D."/>
            <person name="Becard G."/>
            <person name="Bonfante P."/>
            <person name="Paszkowski U."/>
            <person name="Shachar-Hill Y.Y."/>
            <person name="Tuskan G.A."/>
            <person name="Young P.W."/>
            <person name="Sanders I.R."/>
            <person name="Henrissat B."/>
            <person name="Rensing S.A."/>
            <person name="Grigoriev I.V."/>
            <person name="Corradi N."/>
            <person name="Roux C."/>
            <person name="Martin F."/>
        </authorList>
    </citation>
    <scope>NUCLEOTIDE SEQUENCE [LARGE SCALE GENOMIC DNA]</scope>
    <source>
        <strain evidence="1 2">DAOM 197198</strain>
    </source>
</reference>
<proteinExistence type="predicted"/>
<dbReference type="EMBL" id="AUPC02000077">
    <property type="protein sequence ID" value="POG73949.1"/>
    <property type="molecule type" value="Genomic_DNA"/>
</dbReference>
<accession>A0A2P4Q8I8</accession>
<dbReference type="AlphaFoldDB" id="A0A2P4Q8I8"/>
<sequence>MSSDSEKVFKNLGTMEEIRNAALYNQTLSEEMKIAIKDTQEILQNRTTRLKLHNQKFKCIDPATYKEINNLFDILKKVDPTVTQNNTSKNKLRTCVDLQEFIKSHCLIKKCGKNECVICVSIRLPQEIFNQLHFIPDPQISSDPDHYQDFNSLYGRNTTEIDLPSKKNNLVCQELAPDGMLVAARNPIVKYCKQLWKHLHIYTCGSPIVPENHPLYNKVFVRMNLACDSPIEQTYYSCRIEHSQVCYYCGEEDNLINPSPEVLSRFRTVYPLCEVCQKNGVTFFTKGKLQMKKKQRV</sequence>
<keyword evidence="2" id="KW-1185">Reference proteome</keyword>
<reference evidence="1 2" key="2">
    <citation type="journal article" date="2018" name="New Phytol.">
        <title>High intraspecific genome diversity in the model arbuscular mycorrhizal symbiont Rhizophagus irregularis.</title>
        <authorList>
            <person name="Chen E.C.H."/>
            <person name="Morin E."/>
            <person name="Beaudet D."/>
            <person name="Noel J."/>
            <person name="Yildirir G."/>
            <person name="Ndikumana S."/>
            <person name="Charron P."/>
            <person name="St-Onge C."/>
            <person name="Giorgi J."/>
            <person name="Kruger M."/>
            <person name="Marton T."/>
            <person name="Ropars J."/>
            <person name="Grigoriev I.V."/>
            <person name="Hainaut M."/>
            <person name="Henrissat B."/>
            <person name="Roux C."/>
            <person name="Martin F."/>
            <person name="Corradi N."/>
        </authorList>
    </citation>
    <scope>NUCLEOTIDE SEQUENCE [LARGE SCALE GENOMIC DNA]</scope>
    <source>
        <strain evidence="1 2">DAOM 197198</strain>
    </source>
</reference>
<gene>
    <name evidence="1" type="ORF">GLOIN_2v1874019</name>
</gene>
<evidence type="ECO:0000313" key="2">
    <source>
        <dbReference type="Proteomes" id="UP000018888"/>
    </source>
</evidence>